<evidence type="ECO:0000313" key="1">
    <source>
        <dbReference type="EMBL" id="CAE7631526.1"/>
    </source>
</evidence>
<reference evidence="1" key="1">
    <citation type="submission" date="2021-02" db="EMBL/GenBank/DDBJ databases">
        <authorList>
            <person name="Dougan E. K."/>
            <person name="Rhodes N."/>
            <person name="Thang M."/>
            <person name="Chan C."/>
        </authorList>
    </citation>
    <scope>NUCLEOTIDE SEQUENCE</scope>
</reference>
<sequence>MRKERIADPPPQCWQHRTFVAAVDLDLHGRVHEATCLAYMERWRFYAASTQAYSPELNKDILRARTRQAYVAYAGSATAGDCILVRSWTLPNSTQQDKAILLAFEVKANGDGRAGLSNSLLLSGCLVLEKDIKPDARL</sequence>
<dbReference type="EMBL" id="CAJNIZ010042673">
    <property type="protein sequence ID" value="CAE7631526.1"/>
    <property type="molecule type" value="Genomic_DNA"/>
</dbReference>
<name>A0A812VC90_SYMPI</name>
<gene>
    <name evidence="1" type="primary">adk</name>
    <name evidence="1" type="ORF">SPIL2461_LOCUS16572</name>
</gene>
<dbReference type="SUPFAM" id="SSF54637">
    <property type="entry name" value="Thioesterase/thiol ester dehydrase-isomerase"/>
    <property type="match status" value="1"/>
</dbReference>
<proteinExistence type="predicted"/>
<evidence type="ECO:0000313" key="2">
    <source>
        <dbReference type="Proteomes" id="UP000649617"/>
    </source>
</evidence>
<dbReference type="Gene3D" id="3.10.129.10">
    <property type="entry name" value="Hotdog Thioesterase"/>
    <property type="match status" value="1"/>
</dbReference>
<organism evidence="1 2">
    <name type="scientific">Symbiodinium pilosum</name>
    <name type="common">Dinoflagellate</name>
    <dbReference type="NCBI Taxonomy" id="2952"/>
    <lineage>
        <taxon>Eukaryota</taxon>
        <taxon>Sar</taxon>
        <taxon>Alveolata</taxon>
        <taxon>Dinophyceae</taxon>
        <taxon>Suessiales</taxon>
        <taxon>Symbiodiniaceae</taxon>
        <taxon>Symbiodinium</taxon>
    </lineage>
</organism>
<dbReference type="Proteomes" id="UP000649617">
    <property type="component" value="Unassembled WGS sequence"/>
</dbReference>
<keyword evidence="2" id="KW-1185">Reference proteome</keyword>
<dbReference type="AlphaFoldDB" id="A0A812VC90"/>
<dbReference type="InterPro" id="IPR029069">
    <property type="entry name" value="HotDog_dom_sf"/>
</dbReference>
<protein>
    <submittedName>
        <fullName evidence="1">Adk protein</fullName>
    </submittedName>
</protein>
<comment type="caution">
    <text evidence="1">The sequence shown here is derived from an EMBL/GenBank/DDBJ whole genome shotgun (WGS) entry which is preliminary data.</text>
</comment>
<accession>A0A812VC90</accession>